<organism evidence="2">
    <name type="scientific">Thermofilum pendens</name>
    <dbReference type="NCBI Taxonomy" id="2269"/>
    <lineage>
        <taxon>Archaea</taxon>
        <taxon>Thermoproteota</taxon>
        <taxon>Thermoprotei</taxon>
        <taxon>Thermofilales</taxon>
        <taxon>Thermofilaceae</taxon>
        <taxon>Thermofilum</taxon>
    </lineage>
</organism>
<keyword evidence="1" id="KW-0479">Metal-binding</keyword>
<evidence type="ECO:0000313" key="2">
    <source>
        <dbReference type="EMBL" id="HEB48789.1"/>
    </source>
</evidence>
<gene>
    <name evidence="3" type="ORF">ENM88_01010</name>
    <name evidence="2" type="ORF">ENP77_03225</name>
</gene>
<dbReference type="AlphaFoldDB" id="A0A7C1P014"/>
<dbReference type="GO" id="GO:0046872">
    <property type="term" value="F:metal ion binding"/>
    <property type="evidence" value="ECO:0007669"/>
    <property type="project" value="UniProtKB-KW"/>
</dbReference>
<feature type="binding site" evidence="1">
    <location>
        <position position="206"/>
    </location>
    <ligand>
        <name>a divalent metal cation</name>
        <dbReference type="ChEBI" id="CHEBI:60240"/>
        <label>2</label>
    </ligand>
</feature>
<feature type="binding site" evidence="1">
    <location>
        <position position="254"/>
    </location>
    <ligand>
        <name>a divalent metal cation</name>
        <dbReference type="ChEBI" id="CHEBI:60240"/>
        <label>1</label>
    </ligand>
</feature>
<dbReference type="PANTHER" id="PTHR46124">
    <property type="entry name" value="D-AMINOACYL-TRNA DEACYLASE"/>
    <property type="match status" value="1"/>
</dbReference>
<dbReference type="Pfam" id="PF01026">
    <property type="entry name" value="TatD_DNase"/>
    <property type="match status" value="1"/>
</dbReference>
<dbReference type="InterPro" id="IPR001130">
    <property type="entry name" value="TatD-like"/>
</dbReference>
<reference evidence="2" key="1">
    <citation type="journal article" date="2020" name="mSystems">
        <title>Genome- and Community-Level Interaction Insights into Carbon Utilization and Element Cycling Functions of Hydrothermarchaeota in Hydrothermal Sediment.</title>
        <authorList>
            <person name="Zhou Z."/>
            <person name="Liu Y."/>
            <person name="Xu W."/>
            <person name="Pan J."/>
            <person name="Luo Z.H."/>
            <person name="Li M."/>
        </authorList>
    </citation>
    <scope>NUCLEOTIDE SEQUENCE [LARGE SCALE GENOMIC DNA]</scope>
    <source>
        <strain evidence="3">SpSt-1125</strain>
        <strain evidence="2">SpSt-25</strain>
    </source>
</reference>
<protein>
    <submittedName>
        <fullName evidence="2">TatD family deoxyribonuclease</fullName>
    </submittedName>
</protein>
<feature type="binding site" evidence="1">
    <location>
        <position position="51"/>
    </location>
    <ligand>
        <name>a divalent metal cation</name>
        <dbReference type="ChEBI" id="CHEBI:60240"/>
        <label>1</label>
    </ligand>
</feature>
<dbReference type="PIRSF" id="PIRSF005902">
    <property type="entry name" value="DNase_TatD"/>
    <property type="match status" value="1"/>
</dbReference>
<dbReference type="SUPFAM" id="SSF51556">
    <property type="entry name" value="Metallo-dependent hydrolases"/>
    <property type="match status" value="1"/>
</dbReference>
<comment type="caution">
    <text evidence="2">The sequence shown here is derived from an EMBL/GenBank/DDBJ whole genome shotgun (WGS) entry which is preliminary data.</text>
</comment>
<evidence type="ECO:0000256" key="1">
    <source>
        <dbReference type="PIRSR" id="PIRSR005902-1"/>
    </source>
</evidence>
<accession>A0A7C1P014</accession>
<dbReference type="EMBL" id="DSKP01000114">
    <property type="protein sequence ID" value="HEB48789.1"/>
    <property type="molecule type" value="Genomic_DNA"/>
</dbReference>
<feature type="binding site" evidence="1">
    <location>
        <position position="49"/>
    </location>
    <ligand>
        <name>a divalent metal cation</name>
        <dbReference type="ChEBI" id="CHEBI:60240"/>
        <label>1</label>
    </ligand>
</feature>
<dbReference type="GO" id="GO:0016788">
    <property type="term" value="F:hydrolase activity, acting on ester bonds"/>
    <property type="evidence" value="ECO:0007669"/>
    <property type="project" value="InterPro"/>
</dbReference>
<name>A0A7C1P014_THEPE</name>
<dbReference type="PANTHER" id="PTHR46124:SF2">
    <property type="entry name" value="D-AMINOACYL-TRNA DEACYLASE"/>
    <property type="match status" value="1"/>
</dbReference>
<feature type="binding site" evidence="1">
    <location>
        <position position="145"/>
    </location>
    <ligand>
        <name>a divalent metal cation</name>
        <dbReference type="ChEBI" id="CHEBI:60240"/>
        <label>1</label>
    </ligand>
</feature>
<dbReference type="InterPro" id="IPR032466">
    <property type="entry name" value="Metal_Hydrolase"/>
</dbReference>
<dbReference type="EMBL" id="DRZM01000034">
    <property type="protein sequence ID" value="HHP04313.1"/>
    <property type="molecule type" value="Genomic_DNA"/>
</dbReference>
<proteinExistence type="predicted"/>
<evidence type="ECO:0000313" key="3">
    <source>
        <dbReference type="EMBL" id="HHP04313.1"/>
    </source>
</evidence>
<feature type="binding site" evidence="1">
    <location>
        <position position="183"/>
    </location>
    <ligand>
        <name>a divalent metal cation</name>
        <dbReference type="ChEBI" id="CHEBI:60240"/>
        <label>2</label>
    </ligand>
</feature>
<dbReference type="Gene3D" id="3.20.20.140">
    <property type="entry name" value="Metal-dependent hydrolases"/>
    <property type="match status" value="1"/>
</dbReference>
<dbReference type="CDD" id="cd01310">
    <property type="entry name" value="TatD_DNAse"/>
    <property type="match status" value="1"/>
</dbReference>
<sequence>MMPACLSVQQACLGHGNRLCLALPPPPGGVGILMLPEYISRSLVMIDAHCHLTYPGLWENLPQVINEAKRVLDAVVTCGLPFDQVKEPGFPGAMRALELAEIHKNFIHVTLGLHPTQVGEMSDEEVESYVEFVAANCGRIVGIGEIGLDNYWIKSEEERGKARRVFLEFLELAEKLDKPVVIHSREAESEVLDILSSFSLKKVLMHSFTGNMTTAKAALERGYFFSVNYRLTNTKTMRKIAKNFPLESILLETDAPFLSPTGGVNTPVSVRIVAEEVAKLRGLSLEVVDEITARNAVEFFGLRIRRW</sequence>